<dbReference type="Proteomes" id="UP000183967">
    <property type="component" value="Unassembled WGS sequence"/>
</dbReference>
<dbReference type="NCBIfam" id="TIGR03510">
    <property type="entry name" value="XapX"/>
    <property type="match status" value="1"/>
</dbReference>
<protein>
    <submittedName>
        <fullName evidence="2">XapX domain-containing protein</fullName>
    </submittedName>
</protein>
<evidence type="ECO:0000313" key="2">
    <source>
        <dbReference type="EMBL" id="SHH41578.1"/>
    </source>
</evidence>
<name>A0A1M5STL4_9FIRM</name>
<gene>
    <name evidence="2" type="ORF">SAMN02745135_00728</name>
</gene>
<sequence>MDIMLILKATLAGAVLGAVFKKFKLPIPAPSVLAGVIGVLGVLIGGMIADKIF</sequence>
<keyword evidence="3" id="KW-1185">Reference proteome</keyword>
<dbReference type="EMBL" id="FQXO01000014">
    <property type="protein sequence ID" value="SHH41578.1"/>
    <property type="molecule type" value="Genomic_DNA"/>
</dbReference>
<feature type="transmembrane region" description="Helical" evidence="1">
    <location>
        <begin position="27"/>
        <end position="49"/>
    </location>
</feature>
<keyword evidence="1" id="KW-0812">Transmembrane</keyword>
<organism evidence="2 3">
    <name type="scientific">Caloranaerobacter azorensis DSM 13643</name>
    <dbReference type="NCBI Taxonomy" id="1121264"/>
    <lineage>
        <taxon>Bacteria</taxon>
        <taxon>Bacillati</taxon>
        <taxon>Bacillota</taxon>
        <taxon>Tissierellia</taxon>
        <taxon>Tissierellales</taxon>
        <taxon>Thermohalobacteraceae</taxon>
        <taxon>Caloranaerobacter</taxon>
    </lineage>
</organism>
<dbReference type="AlphaFoldDB" id="A0A1M5STL4"/>
<keyword evidence="1" id="KW-1133">Transmembrane helix</keyword>
<reference evidence="3" key="1">
    <citation type="submission" date="2016-11" db="EMBL/GenBank/DDBJ databases">
        <authorList>
            <person name="Varghese N."/>
            <person name="Submissions S."/>
        </authorList>
    </citation>
    <scope>NUCLEOTIDE SEQUENCE [LARGE SCALE GENOMIC DNA]</scope>
    <source>
        <strain evidence="3">DSM 13643</strain>
    </source>
</reference>
<keyword evidence="1" id="KW-0472">Membrane</keyword>
<proteinExistence type="predicted"/>
<evidence type="ECO:0000256" key="1">
    <source>
        <dbReference type="SAM" id="Phobius"/>
    </source>
</evidence>
<evidence type="ECO:0000313" key="3">
    <source>
        <dbReference type="Proteomes" id="UP000183967"/>
    </source>
</evidence>
<dbReference type="InterPro" id="IPR020017">
    <property type="entry name" value="XapX_domain"/>
</dbReference>
<accession>A0A1M5STL4</accession>
<dbReference type="OrthoDB" id="8778565at2"/>
<dbReference type="RefSeq" id="WP_073195556.1">
    <property type="nucleotide sequence ID" value="NZ_FQXO01000014.1"/>
</dbReference>